<gene>
    <name evidence="1" type="ORF">SPTER_12280</name>
</gene>
<dbReference type="KEGG" id="sted:SPTER_12280"/>
<dbReference type="OrthoDB" id="6636498at2"/>
<proteinExistence type="predicted"/>
<organism evidence="1 2">
    <name type="scientific">Sporomusa termitida</name>
    <dbReference type="NCBI Taxonomy" id="2377"/>
    <lineage>
        <taxon>Bacteria</taxon>
        <taxon>Bacillati</taxon>
        <taxon>Bacillota</taxon>
        <taxon>Negativicutes</taxon>
        <taxon>Selenomonadales</taxon>
        <taxon>Sporomusaceae</taxon>
        <taxon>Sporomusa</taxon>
    </lineage>
</organism>
<dbReference type="AlphaFoldDB" id="A0A517DRL2"/>
<dbReference type="EMBL" id="CP036259">
    <property type="protein sequence ID" value="QDR79926.1"/>
    <property type="molecule type" value="Genomic_DNA"/>
</dbReference>
<evidence type="ECO:0000313" key="1">
    <source>
        <dbReference type="EMBL" id="QDR79926.1"/>
    </source>
</evidence>
<reference evidence="1 2" key="1">
    <citation type="submission" date="2019-02" db="EMBL/GenBank/DDBJ databases">
        <title>Closed genome of Sporomusa termitida DSM 4440.</title>
        <authorList>
            <person name="Poehlein A."/>
            <person name="Daniel R."/>
        </authorList>
    </citation>
    <scope>NUCLEOTIDE SEQUENCE [LARGE SCALE GENOMIC DNA]</scope>
    <source>
        <strain evidence="1 2">DSM 4440</strain>
    </source>
</reference>
<name>A0A517DRL2_9FIRM</name>
<evidence type="ECO:0000313" key="2">
    <source>
        <dbReference type="Proteomes" id="UP000320776"/>
    </source>
</evidence>
<dbReference type="Proteomes" id="UP000320776">
    <property type="component" value="Chromosome"/>
</dbReference>
<sequence>MGDWKTINIQGIAFIEKCVAEFNVGELVKTPYSKFKVKIFEKKDGTYVGFTNLQLKDEDNIPYAGVGHGETIETALEDTIKYFLNMINNKRDLSNDDFECVDSYDF</sequence>
<protein>
    <submittedName>
        <fullName evidence="1">Uncharacterized protein</fullName>
    </submittedName>
</protein>
<dbReference type="RefSeq" id="WP_144349509.1">
    <property type="nucleotide sequence ID" value="NZ_CP036259.1"/>
</dbReference>
<accession>A0A517DRL2</accession>
<keyword evidence="2" id="KW-1185">Reference proteome</keyword>